<feature type="region of interest" description="Disordered" evidence="1">
    <location>
        <begin position="556"/>
        <end position="595"/>
    </location>
</feature>
<evidence type="ECO:0000313" key="2">
    <source>
        <dbReference type="Proteomes" id="UP000036681"/>
    </source>
</evidence>
<feature type="region of interest" description="Disordered" evidence="1">
    <location>
        <begin position="1055"/>
        <end position="1076"/>
    </location>
</feature>
<feature type="region of interest" description="Disordered" evidence="1">
    <location>
        <begin position="978"/>
        <end position="1021"/>
    </location>
</feature>
<feature type="region of interest" description="Disordered" evidence="1">
    <location>
        <begin position="885"/>
        <end position="904"/>
    </location>
</feature>
<feature type="compositionally biased region" description="Acidic residues" evidence="1">
    <location>
        <begin position="132"/>
        <end position="146"/>
    </location>
</feature>
<feature type="compositionally biased region" description="Basic and acidic residues" evidence="1">
    <location>
        <begin position="118"/>
        <end position="131"/>
    </location>
</feature>
<feature type="region of interest" description="Disordered" evidence="1">
    <location>
        <begin position="46"/>
        <end position="305"/>
    </location>
</feature>
<sequence>KQKDVYTGQEVAAGASPSGCTDAYSAVLATHPQKGTLKHSVAAPCVIPPASLPSDYGPYGRPGSGRNNYDGSEVSETKYEASGGSEEGYEQSEGIEDNYELQKTNKGKYEEPQVSEESYEKSDVSEKNQKESEDEEDGYEGQEDGEGGYKVQEDREEKHEKQRGKQVKYGERRGNENKAGGTGGYGEEPNAKFPAASELGHTETAPDTLSSEEQTEDLSSYDRASESASKTEAGMEREEISATQKPAISSQERNEEFVVTKKPQKGSKSDKIIPPTGKGTHLGSSKKGDKLRAEPPSLRPPKTNITISGSKKRILSSLCSSHKKTLCVTESTNTIPTESREDVLRETTEAIASSTFAAASRGDIHPELYNETSSLSQTSNTSVVIKSEQSYENTNEILTETRTGRCKLALSTSAQAATSCEMMNLTEYKKNNEKIEKGATSSPIVHTIDTQISESDDRDALSKYIDPPVYVPIKIRTRSNTSKSTNTSNIRFEFGKHNTHSLPSATRLSMDQDEKAEVNVQEQLFPPTVAPSTSLSTTNEPVMPRFPSWLTSFNTEEETGESNGSSMSLLNSSTNKLNPSTFDSHQHSSSNKSQLGPKFTFTESASHFLLPQEAGHSETMYSTFAPTPNVRISATDYSTEYITMTRGTFASTFDVIDGNDEVKFIPEAAQSGIVGPDGRLAGEERHDGYKVPSQPGFGPANVKLSTTPTILPQQAISIFATAPQAVTSSYDNGANIPSIPALVPALPSSPAIPSPLEKLQPSVSTPIPASASLSPVLVPGPQPESLPAPLPLAQVPYFPSENTLESSQYIPAPPSTVALFESTSAPASVVQPALSSSLLPRPGGAVPYATTPSFILPTLEVTITAASQVPIPLTANAQLPVSPAPQAPVPALPQAGSSPLPTSYQQQGLTETVGILPPRPSNKEKNTTLLMSLSGSTYPSNTSAESVVSKFEAGNQMTSGAIVGIQHLPYGEEVKASEQFHENHKLSKGEGQQPFEPASSGRGAQGEDEYYDSETEAPPEQNVAIPKGDRVVEQKVWSQIEEAAYGGVPKETHVEISSSAPPLTPPPTTSRYLPNAGSSYRGTFDNGARNGGFVSNLGTAQGGQQFTAINNNFASGGNAGISNGIVGRTIGGIYPGPSAVSYGDQSAVLGYSQTSFANGRQPFQLQAVGGQPFGAQQHLQQIMPSGAGGDGCCGGNWLSRNGGFCSPINFNPCLPTPCSEFT</sequence>
<protein>
    <submittedName>
        <fullName evidence="3">Uncharacterized protein</fullName>
    </submittedName>
</protein>
<evidence type="ECO:0000313" key="3">
    <source>
        <dbReference type="WBParaSite" id="ALUE_0001724901-mRNA-1"/>
    </source>
</evidence>
<feature type="compositionally biased region" description="Acidic residues" evidence="1">
    <location>
        <begin position="87"/>
        <end position="99"/>
    </location>
</feature>
<dbReference type="WBParaSite" id="ALUE_0001724901-mRNA-1">
    <property type="protein sequence ID" value="ALUE_0001724901-mRNA-1"/>
    <property type="gene ID" value="ALUE_0001724901"/>
</dbReference>
<reference evidence="3" key="1">
    <citation type="submission" date="2023-03" db="UniProtKB">
        <authorList>
            <consortium name="WormBaseParasite"/>
        </authorList>
    </citation>
    <scope>IDENTIFICATION</scope>
</reference>
<feature type="compositionally biased region" description="Basic and acidic residues" evidence="1">
    <location>
        <begin position="151"/>
        <end position="160"/>
    </location>
</feature>
<name>A0A9J2Q6U4_ASCLU</name>
<feature type="compositionally biased region" description="Polar residues" evidence="1">
    <location>
        <begin position="581"/>
        <end position="594"/>
    </location>
</feature>
<evidence type="ECO:0000256" key="1">
    <source>
        <dbReference type="SAM" id="MobiDB-lite"/>
    </source>
</evidence>
<proteinExistence type="predicted"/>
<feature type="compositionally biased region" description="Polar residues" evidence="1">
    <location>
        <begin position="241"/>
        <end position="251"/>
    </location>
</feature>
<accession>A0A9J2Q6U4</accession>
<feature type="region of interest" description="Disordered" evidence="1">
    <location>
        <begin position="1"/>
        <end position="20"/>
    </location>
</feature>
<keyword evidence="2" id="KW-1185">Reference proteome</keyword>
<dbReference type="AlphaFoldDB" id="A0A9J2Q6U4"/>
<feature type="compositionally biased region" description="Low complexity" evidence="1">
    <location>
        <begin position="561"/>
        <end position="580"/>
    </location>
</feature>
<dbReference type="Proteomes" id="UP000036681">
    <property type="component" value="Unplaced"/>
</dbReference>
<feature type="compositionally biased region" description="Basic and acidic residues" evidence="1">
    <location>
        <begin position="978"/>
        <end position="988"/>
    </location>
</feature>
<feature type="compositionally biased region" description="Acidic residues" evidence="1">
    <location>
        <begin position="1006"/>
        <end position="1017"/>
    </location>
</feature>
<organism evidence="2 3">
    <name type="scientific">Ascaris lumbricoides</name>
    <name type="common">Giant roundworm</name>
    <dbReference type="NCBI Taxonomy" id="6252"/>
    <lineage>
        <taxon>Eukaryota</taxon>
        <taxon>Metazoa</taxon>
        <taxon>Ecdysozoa</taxon>
        <taxon>Nematoda</taxon>
        <taxon>Chromadorea</taxon>
        <taxon>Rhabditida</taxon>
        <taxon>Spirurina</taxon>
        <taxon>Ascaridomorpha</taxon>
        <taxon>Ascaridoidea</taxon>
        <taxon>Ascarididae</taxon>
        <taxon>Ascaris</taxon>
    </lineage>
</organism>